<dbReference type="InterPro" id="IPR022700">
    <property type="entry name" value="CLIP"/>
</dbReference>
<dbReference type="Pfam" id="PF00089">
    <property type="entry name" value="Trypsin"/>
    <property type="match status" value="1"/>
</dbReference>
<keyword evidence="2" id="KW-1015">Disulfide bond</keyword>
<dbReference type="InterPro" id="IPR051487">
    <property type="entry name" value="Ser/Thr_Proteases_Immune/Dev"/>
</dbReference>
<sequence>MFFILTVLFLIQTISSEKCNETECVTLSSCPNLQTILANPPASMVEDLKQSFCETEDELKVCCKDSVDAPELQSNINRNDECGYQDSIYEFPWMAAFMAFGWSLCSGALINERYVLTAASCASPSFYGDSLVKILLGDFILKNANCTNISHVNHDECTHFETYEIEKGIPHPLYSGAFNNIGLIRLDRNVKFNEFIRPICLPSPSYIYSQPGDVLNTSGFIIHFDDVLNKQKFKRNVSTRFVPLEQCQKYLKNRMEKTFLTMYNTCSRDSTSVLQFINYFVDHGGPIMKLYTKQWYIESIIILAYDDKDANRPIINTNVSYYLDWIHNAMEPWN</sequence>
<organism evidence="7 8">
    <name type="scientific">Aquatica leii</name>
    <dbReference type="NCBI Taxonomy" id="1421715"/>
    <lineage>
        <taxon>Eukaryota</taxon>
        <taxon>Metazoa</taxon>
        <taxon>Ecdysozoa</taxon>
        <taxon>Arthropoda</taxon>
        <taxon>Hexapoda</taxon>
        <taxon>Insecta</taxon>
        <taxon>Pterygota</taxon>
        <taxon>Neoptera</taxon>
        <taxon>Endopterygota</taxon>
        <taxon>Coleoptera</taxon>
        <taxon>Polyphaga</taxon>
        <taxon>Elateriformia</taxon>
        <taxon>Elateroidea</taxon>
        <taxon>Lampyridae</taxon>
        <taxon>Luciolinae</taxon>
        <taxon>Aquatica</taxon>
    </lineage>
</organism>
<evidence type="ECO:0000256" key="2">
    <source>
        <dbReference type="ARBA" id="ARBA00023157"/>
    </source>
</evidence>
<evidence type="ECO:0000256" key="4">
    <source>
        <dbReference type="ARBA" id="ARBA00024195"/>
    </source>
</evidence>
<name>A0AAN7QA39_9COLE</name>
<dbReference type="PANTHER" id="PTHR24256">
    <property type="entry name" value="TRYPTASE-RELATED"/>
    <property type="match status" value="1"/>
</dbReference>
<comment type="similarity">
    <text evidence="4">Belongs to the peptidase S1 family. CLIP subfamily.</text>
</comment>
<dbReference type="Pfam" id="PF12032">
    <property type="entry name" value="CLIP"/>
    <property type="match status" value="1"/>
</dbReference>
<dbReference type="GO" id="GO:0006508">
    <property type="term" value="P:proteolysis"/>
    <property type="evidence" value="ECO:0007669"/>
    <property type="project" value="InterPro"/>
</dbReference>
<evidence type="ECO:0000256" key="1">
    <source>
        <dbReference type="ARBA" id="ARBA00022729"/>
    </source>
</evidence>
<dbReference type="SUPFAM" id="SSF50494">
    <property type="entry name" value="Trypsin-like serine proteases"/>
    <property type="match status" value="1"/>
</dbReference>
<keyword evidence="3" id="KW-0325">Glycoprotein</keyword>
<evidence type="ECO:0000259" key="6">
    <source>
        <dbReference type="PROSITE" id="PS50240"/>
    </source>
</evidence>
<evidence type="ECO:0000313" key="7">
    <source>
        <dbReference type="EMBL" id="KAK4887797.1"/>
    </source>
</evidence>
<feature type="chain" id="PRO_5043049320" description="Peptidase S1 domain-containing protein" evidence="5">
    <location>
        <begin position="17"/>
        <end position="334"/>
    </location>
</feature>
<comment type="caution">
    <text evidence="7">The sequence shown here is derived from an EMBL/GenBank/DDBJ whole genome shotgun (WGS) entry which is preliminary data.</text>
</comment>
<protein>
    <recommendedName>
        <fullName evidence="6">Peptidase S1 domain-containing protein</fullName>
    </recommendedName>
</protein>
<dbReference type="AlphaFoldDB" id="A0AAN7QA39"/>
<dbReference type="InterPro" id="IPR009003">
    <property type="entry name" value="Peptidase_S1_PA"/>
</dbReference>
<dbReference type="FunFam" id="2.40.10.10:FF:000028">
    <property type="entry name" value="Serine protease easter"/>
    <property type="match status" value="1"/>
</dbReference>
<keyword evidence="8" id="KW-1185">Reference proteome</keyword>
<feature type="domain" description="Peptidase S1" evidence="6">
    <location>
        <begin position="83"/>
        <end position="331"/>
    </location>
</feature>
<dbReference type="PROSITE" id="PS50240">
    <property type="entry name" value="TRYPSIN_DOM"/>
    <property type="match status" value="1"/>
</dbReference>
<dbReference type="EMBL" id="JARPUR010000001">
    <property type="protein sequence ID" value="KAK4887797.1"/>
    <property type="molecule type" value="Genomic_DNA"/>
</dbReference>
<evidence type="ECO:0000256" key="5">
    <source>
        <dbReference type="SAM" id="SignalP"/>
    </source>
</evidence>
<dbReference type="SMART" id="SM00020">
    <property type="entry name" value="Tryp_SPc"/>
    <property type="match status" value="1"/>
</dbReference>
<feature type="signal peptide" evidence="5">
    <location>
        <begin position="1"/>
        <end position="16"/>
    </location>
</feature>
<gene>
    <name evidence="7" type="ORF">RN001_004068</name>
</gene>
<dbReference type="GO" id="GO:0004252">
    <property type="term" value="F:serine-type endopeptidase activity"/>
    <property type="evidence" value="ECO:0007669"/>
    <property type="project" value="InterPro"/>
</dbReference>
<dbReference type="Gene3D" id="2.40.10.10">
    <property type="entry name" value="Trypsin-like serine proteases"/>
    <property type="match status" value="2"/>
</dbReference>
<evidence type="ECO:0000256" key="3">
    <source>
        <dbReference type="ARBA" id="ARBA00023180"/>
    </source>
</evidence>
<accession>A0AAN7QA39</accession>
<dbReference type="InterPro" id="IPR001254">
    <property type="entry name" value="Trypsin_dom"/>
</dbReference>
<proteinExistence type="inferred from homology"/>
<evidence type="ECO:0000313" key="8">
    <source>
        <dbReference type="Proteomes" id="UP001353858"/>
    </source>
</evidence>
<reference evidence="8" key="1">
    <citation type="submission" date="2023-01" db="EMBL/GenBank/DDBJ databases">
        <title>Key to firefly adult light organ development and bioluminescence: homeobox transcription factors regulate luciferase expression and transportation to peroxisome.</title>
        <authorList>
            <person name="Fu X."/>
        </authorList>
    </citation>
    <scope>NUCLEOTIDE SEQUENCE [LARGE SCALE GENOMIC DNA]</scope>
</reference>
<dbReference type="Proteomes" id="UP001353858">
    <property type="component" value="Unassembled WGS sequence"/>
</dbReference>
<dbReference type="InterPro" id="IPR043504">
    <property type="entry name" value="Peptidase_S1_PA_chymotrypsin"/>
</dbReference>
<keyword evidence="1 5" id="KW-0732">Signal</keyword>